<gene>
    <name evidence="2" type="ORF">EDD32_0196</name>
</gene>
<comment type="caution">
    <text evidence="2">The sequence shown here is derived from an EMBL/GenBank/DDBJ whole genome shotgun (WGS) entry which is preliminary data.</text>
</comment>
<organism evidence="2 3">
    <name type="scientific">Georgenia muralis</name>
    <dbReference type="NCBI Taxonomy" id="154117"/>
    <lineage>
        <taxon>Bacteria</taxon>
        <taxon>Bacillati</taxon>
        <taxon>Actinomycetota</taxon>
        <taxon>Actinomycetes</taxon>
        <taxon>Micrococcales</taxon>
        <taxon>Bogoriellaceae</taxon>
        <taxon>Georgenia</taxon>
    </lineage>
</organism>
<sequence length="138" mass="15025">MSGAGAVWGILTALALVVLAVIALTGRVRHLGRRVGSFECALRRPGQRDWTSGIAVFGSGRLDWHRLVSLAHRPARSFVRRDLEIVGRRPRGPGPRGVRVVEVAFRYRGEDLELAMGDQALAGLVSWLEAAPPNEGRP</sequence>
<dbReference type="InterPro" id="IPR019675">
    <property type="entry name" value="DUF2550"/>
</dbReference>
<dbReference type="Pfam" id="PF10739">
    <property type="entry name" value="DUF2550"/>
    <property type="match status" value="1"/>
</dbReference>
<dbReference type="Proteomes" id="UP000280726">
    <property type="component" value="Unassembled WGS sequence"/>
</dbReference>
<evidence type="ECO:0000256" key="1">
    <source>
        <dbReference type="SAM" id="Phobius"/>
    </source>
</evidence>
<keyword evidence="1" id="KW-1133">Transmembrane helix</keyword>
<evidence type="ECO:0000313" key="3">
    <source>
        <dbReference type="Proteomes" id="UP000280726"/>
    </source>
</evidence>
<accession>A0A3N4Z1U3</accession>
<keyword evidence="1" id="KW-0472">Membrane</keyword>
<keyword evidence="3" id="KW-1185">Reference proteome</keyword>
<protein>
    <submittedName>
        <fullName evidence="2">Uncharacterized protein DUF2550</fullName>
    </submittedName>
</protein>
<reference evidence="2 3" key="1">
    <citation type="submission" date="2018-11" db="EMBL/GenBank/DDBJ databases">
        <title>Sequencing the genomes of 1000 actinobacteria strains.</title>
        <authorList>
            <person name="Klenk H.-P."/>
        </authorList>
    </citation>
    <scope>NUCLEOTIDE SEQUENCE [LARGE SCALE GENOMIC DNA]</scope>
    <source>
        <strain evidence="2 3">DSM 14418</strain>
    </source>
</reference>
<dbReference type="EMBL" id="RKRA01000001">
    <property type="protein sequence ID" value="RPF25784.1"/>
    <property type="molecule type" value="Genomic_DNA"/>
</dbReference>
<name>A0A3N4Z1U3_9MICO</name>
<proteinExistence type="predicted"/>
<evidence type="ECO:0000313" key="2">
    <source>
        <dbReference type="EMBL" id="RPF25784.1"/>
    </source>
</evidence>
<keyword evidence="1" id="KW-0812">Transmembrane</keyword>
<feature type="transmembrane region" description="Helical" evidence="1">
    <location>
        <begin position="6"/>
        <end position="24"/>
    </location>
</feature>
<dbReference type="AlphaFoldDB" id="A0A3N4Z1U3"/>